<dbReference type="InterPro" id="IPR043128">
    <property type="entry name" value="Rev_trsase/Diguanyl_cyclase"/>
</dbReference>
<dbReference type="InterPro" id="IPR000477">
    <property type="entry name" value="RT_dom"/>
</dbReference>
<dbReference type="Gene3D" id="3.30.70.270">
    <property type="match status" value="1"/>
</dbReference>
<evidence type="ECO:0000259" key="4">
    <source>
        <dbReference type="PROSITE" id="PS50878"/>
    </source>
</evidence>
<dbReference type="Gene3D" id="3.10.10.10">
    <property type="entry name" value="HIV Type 1 Reverse Transcriptase, subunit A, domain 1"/>
    <property type="match status" value="1"/>
</dbReference>
<dbReference type="EMBL" id="JBBPBM010000011">
    <property type="protein sequence ID" value="KAK8564234.1"/>
    <property type="molecule type" value="Genomic_DNA"/>
</dbReference>
<dbReference type="Proteomes" id="UP001472677">
    <property type="component" value="Unassembled WGS sequence"/>
</dbReference>
<dbReference type="PROSITE" id="PS50158">
    <property type="entry name" value="ZF_CCHC"/>
    <property type="match status" value="1"/>
</dbReference>
<dbReference type="PANTHER" id="PTHR24559:SF444">
    <property type="entry name" value="REVERSE TRANSCRIPTASE DOMAIN-CONTAINING PROTEIN"/>
    <property type="match status" value="1"/>
</dbReference>
<keyword evidence="1" id="KW-0479">Metal-binding</keyword>
<dbReference type="SUPFAM" id="SSF56672">
    <property type="entry name" value="DNA/RNA polymerases"/>
    <property type="match status" value="1"/>
</dbReference>
<keyword evidence="1" id="KW-0863">Zinc-finger</keyword>
<evidence type="ECO:0000313" key="6">
    <source>
        <dbReference type="Proteomes" id="UP001472677"/>
    </source>
</evidence>
<evidence type="ECO:0000256" key="1">
    <source>
        <dbReference type="PROSITE-ProRule" id="PRU00047"/>
    </source>
</evidence>
<evidence type="ECO:0000256" key="2">
    <source>
        <dbReference type="SAM" id="MobiDB-lite"/>
    </source>
</evidence>
<feature type="region of interest" description="Disordered" evidence="2">
    <location>
        <begin position="167"/>
        <end position="221"/>
    </location>
</feature>
<feature type="compositionally biased region" description="Low complexity" evidence="2">
    <location>
        <begin position="195"/>
        <end position="221"/>
    </location>
</feature>
<dbReference type="Pfam" id="PF08284">
    <property type="entry name" value="RVP_2"/>
    <property type="match status" value="1"/>
</dbReference>
<dbReference type="Pfam" id="PF00078">
    <property type="entry name" value="RVT_1"/>
    <property type="match status" value="1"/>
</dbReference>
<feature type="compositionally biased region" description="Low complexity" evidence="2">
    <location>
        <begin position="174"/>
        <end position="184"/>
    </location>
</feature>
<evidence type="ECO:0000313" key="5">
    <source>
        <dbReference type="EMBL" id="KAK8564234.1"/>
    </source>
</evidence>
<organism evidence="5 6">
    <name type="scientific">Hibiscus sabdariffa</name>
    <name type="common">roselle</name>
    <dbReference type="NCBI Taxonomy" id="183260"/>
    <lineage>
        <taxon>Eukaryota</taxon>
        <taxon>Viridiplantae</taxon>
        <taxon>Streptophyta</taxon>
        <taxon>Embryophyta</taxon>
        <taxon>Tracheophyta</taxon>
        <taxon>Spermatophyta</taxon>
        <taxon>Magnoliopsida</taxon>
        <taxon>eudicotyledons</taxon>
        <taxon>Gunneridae</taxon>
        <taxon>Pentapetalae</taxon>
        <taxon>rosids</taxon>
        <taxon>malvids</taxon>
        <taxon>Malvales</taxon>
        <taxon>Malvaceae</taxon>
        <taxon>Malvoideae</taxon>
        <taxon>Hibiscus</taxon>
    </lineage>
</organism>
<dbReference type="CDD" id="cd00303">
    <property type="entry name" value="retropepsin_like"/>
    <property type="match status" value="1"/>
</dbReference>
<reference evidence="5 6" key="1">
    <citation type="journal article" date="2024" name="G3 (Bethesda)">
        <title>Genome assembly of Hibiscus sabdariffa L. provides insights into metabolisms of medicinal natural products.</title>
        <authorList>
            <person name="Kim T."/>
        </authorList>
    </citation>
    <scope>NUCLEOTIDE SEQUENCE [LARGE SCALE GENOMIC DNA]</scope>
    <source>
        <strain evidence="5">TK-2024</strain>
        <tissue evidence="5">Old leaves</tissue>
    </source>
</reference>
<feature type="domain" description="Reverse transcriptase" evidence="4">
    <location>
        <begin position="442"/>
        <end position="598"/>
    </location>
</feature>
<name>A0ABR2EQE0_9ROSI</name>
<evidence type="ECO:0000259" key="3">
    <source>
        <dbReference type="PROSITE" id="PS50158"/>
    </source>
</evidence>
<keyword evidence="6" id="KW-1185">Reference proteome</keyword>
<feature type="region of interest" description="Disordered" evidence="2">
    <location>
        <begin position="77"/>
        <end position="110"/>
    </location>
</feature>
<dbReference type="InterPro" id="IPR021109">
    <property type="entry name" value="Peptidase_aspartic_dom_sf"/>
</dbReference>
<keyword evidence="1" id="KW-0862">Zinc</keyword>
<dbReference type="SUPFAM" id="SSF50630">
    <property type="entry name" value="Acid proteases"/>
    <property type="match status" value="1"/>
</dbReference>
<proteinExistence type="predicted"/>
<accession>A0ABR2EQE0</accession>
<feature type="domain" description="CCHC-type" evidence="3">
    <location>
        <begin position="155"/>
        <end position="170"/>
    </location>
</feature>
<gene>
    <name evidence="5" type="ORF">V6N12_036363</name>
</gene>
<protein>
    <recommendedName>
        <fullName evidence="7">Reverse transcriptase</fullName>
    </recommendedName>
</protein>
<dbReference type="InterPro" id="IPR043502">
    <property type="entry name" value="DNA/RNA_pol_sf"/>
</dbReference>
<dbReference type="InterPro" id="IPR053134">
    <property type="entry name" value="RNA-dir_DNA_polymerase"/>
</dbReference>
<dbReference type="Gene3D" id="2.40.70.10">
    <property type="entry name" value="Acid Proteases"/>
    <property type="match status" value="1"/>
</dbReference>
<dbReference type="PANTHER" id="PTHR24559">
    <property type="entry name" value="TRANSPOSON TY3-I GAG-POL POLYPROTEIN"/>
    <property type="match status" value="1"/>
</dbReference>
<evidence type="ECO:0008006" key="7">
    <source>
        <dbReference type="Google" id="ProtNLM"/>
    </source>
</evidence>
<sequence>MDLKKSNMTVTEYETEFLNLSRYASNIIPTEEDKCVRFREGLHYDILLYVAPMKDKVFVDLVDRAKDVEKILIARREAQDSERSQKRGSHSVSSARPVKRARDDRSEFSVTGARSVAPYRHTPAEERLSGSAEFPLCTYCNRVHRGECRLRSGGCFRCGSTDHRLRECPQPFRSSTGPSRSQSSVQAPYRGGHFGRSSGSGRMSGRGSHSHSHAQSSARSGARQLGLVYAARRREDRDDPDVIAGTFMIRSLPYFALIDVGSTHSYVARSVSVKLGLTPGKTGHGVTVLSPLGQSVSINRIFRRCPLEIQDEVFPADLTELPFEEFDLILGMDWLIEHQANLDCPTRRATLKTASGKEVVLTGTRRGFMTNVISVLDARRKIERGCEAFLAYILDAKKADSELSNIRTVQDFPEVFPEELPMFYLIMMWSLTLSYSRLQELLDRGFIRPSVSPWGAPVLFVKKKDGTFRMCIDYRQLNKLTVKNRYPLPRIDDLFDQLHGATVFSKIDLRSGYYQMKVKDSDVAKTAFRTRYGHYEFLVMPFGLTNAPAKFMDLMNRLFQPYLDQFVVVFIDDILVYSRSEAEHDDHLRIVLQTLKDN</sequence>
<dbReference type="CDD" id="cd01647">
    <property type="entry name" value="RT_LTR"/>
    <property type="match status" value="1"/>
</dbReference>
<comment type="caution">
    <text evidence="5">The sequence shown here is derived from an EMBL/GenBank/DDBJ whole genome shotgun (WGS) entry which is preliminary data.</text>
</comment>
<dbReference type="InterPro" id="IPR001878">
    <property type="entry name" value="Znf_CCHC"/>
</dbReference>
<dbReference type="Pfam" id="PF00098">
    <property type="entry name" value="zf-CCHC"/>
    <property type="match status" value="1"/>
</dbReference>
<dbReference type="PROSITE" id="PS50878">
    <property type="entry name" value="RT_POL"/>
    <property type="match status" value="1"/>
</dbReference>
<dbReference type="SMART" id="SM00343">
    <property type="entry name" value="ZnF_C2HC"/>
    <property type="match status" value="1"/>
</dbReference>